<evidence type="ECO:0000256" key="1">
    <source>
        <dbReference type="SAM" id="MobiDB-lite"/>
    </source>
</evidence>
<accession>A0ABY5VZ15</accession>
<evidence type="ECO:0000256" key="2">
    <source>
        <dbReference type="SAM" id="SignalP"/>
    </source>
</evidence>
<name>A0ABY5VZ15_9ACTN</name>
<gene>
    <name evidence="3" type="ORF">Dfulv_46410</name>
</gene>
<sequence length="164" mass="17025">MTPRTRRRGGRLATLVAVPLLILAFAGCAAPDGKGDPSSKPSSASREAWTLKFNQCLRDNGYDIKDPAAGIGAGNKNAPGAPADVMQKCGDEVGDPPPLTNEEKEAFEKEAQRALLEMANCYRKNGVNVPDPLPGEALSVPSDVPQSVVEQCGGGMAPGTLVGP</sequence>
<reference evidence="3" key="2">
    <citation type="submission" date="2022-09" db="EMBL/GenBank/DDBJ databases">
        <title>Biosynthetic gene clusters of Dactylosporangioum fulvum.</title>
        <authorList>
            <person name="Caradec T."/>
        </authorList>
    </citation>
    <scope>NUCLEOTIDE SEQUENCE</scope>
    <source>
        <strain evidence="3">NRRL B-16292</strain>
    </source>
</reference>
<protein>
    <recommendedName>
        <fullName evidence="5">Secreted protein</fullName>
    </recommendedName>
</protein>
<feature type="region of interest" description="Disordered" evidence="1">
    <location>
        <begin position="73"/>
        <end position="101"/>
    </location>
</feature>
<feature type="signal peptide" evidence="2">
    <location>
        <begin position="1"/>
        <end position="29"/>
    </location>
</feature>
<feature type="chain" id="PRO_5046761641" description="Secreted protein" evidence="2">
    <location>
        <begin position="30"/>
        <end position="164"/>
    </location>
</feature>
<feature type="compositionally biased region" description="Low complexity" evidence="1">
    <location>
        <begin position="73"/>
        <end position="83"/>
    </location>
</feature>
<evidence type="ECO:0000313" key="3">
    <source>
        <dbReference type="EMBL" id="UWP82404.1"/>
    </source>
</evidence>
<dbReference type="PROSITE" id="PS51257">
    <property type="entry name" value="PROKAR_LIPOPROTEIN"/>
    <property type="match status" value="1"/>
</dbReference>
<dbReference type="Proteomes" id="UP001059617">
    <property type="component" value="Chromosome"/>
</dbReference>
<evidence type="ECO:0000313" key="4">
    <source>
        <dbReference type="Proteomes" id="UP001059617"/>
    </source>
</evidence>
<dbReference type="RefSeq" id="WP_259860176.1">
    <property type="nucleotide sequence ID" value="NZ_BAAAST010000025.1"/>
</dbReference>
<organism evidence="3 4">
    <name type="scientific">Dactylosporangium fulvum</name>
    <dbReference type="NCBI Taxonomy" id="53359"/>
    <lineage>
        <taxon>Bacteria</taxon>
        <taxon>Bacillati</taxon>
        <taxon>Actinomycetota</taxon>
        <taxon>Actinomycetes</taxon>
        <taxon>Micromonosporales</taxon>
        <taxon>Micromonosporaceae</taxon>
        <taxon>Dactylosporangium</taxon>
    </lineage>
</organism>
<reference evidence="3" key="1">
    <citation type="submission" date="2021-04" db="EMBL/GenBank/DDBJ databases">
        <authorList>
            <person name="Hartkoorn R.C."/>
            <person name="Beaudoing E."/>
            <person name="Hot D."/>
        </authorList>
    </citation>
    <scope>NUCLEOTIDE SEQUENCE</scope>
    <source>
        <strain evidence="3">NRRL B-16292</strain>
    </source>
</reference>
<proteinExistence type="predicted"/>
<dbReference type="EMBL" id="CP073720">
    <property type="protein sequence ID" value="UWP82404.1"/>
    <property type="molecule type" value="Genomic_DNA"/>
</dbReference>
<evidence type="ECO:0008006" key="5">
    <source>
        <dbReference type="Google" id="ProtNLM"/>
    </source>
</evidence>
<keyword evidence="2" id="KW-0732">Signal</keyword>
<keyword evidence="4" id="KW-1185">Reference proteome</keyword>